<gene>
    <name evidence="2" type="ORF">F2Q69_00051318</name>
</gene>
<accession>A0A8S9Q1G3</accession>
<organism evidence="2 3">
    <name type="scientific">Brassica cretica</name>
    <name type="common">Mustard</name>
    <dbReference type="NCBI Taxonomy" id="69181"/>
    <lineage>
        <taxon>Eukaryota</taxon>
        <taxon>Viridiplantae</taxon>
        <taxon>Streptophyta</taxon>
        <taxon>Embryophyta</taxon>
        <taxon>Tracheophyta</taxon>
        <taxon>Spermatophyta</taxon>
        <taxon>Magnoliopsida</taxon>
        <taxon>eudicotyledons</taxon>
        <taxon>Gunneridae</taxon>
        <taxon>Pentapetalae</taxon>
        <taxon>rosids</taxon>
        <taxon>malvids</taxon>
        <taxon>Brassicales</taxon>
        <taxon>Brassicaceae</taxon>
        <taxon>Brassiceae</taxon>
        <taxon>Brassica</taxon>
    </lineage>
</organism>
<evidence type="ECO:0000313" key="3">
    <source>
        <dbReference type="Proteomes" id="UP000712600"/>
    </source>
</evidence>
<name>A0A8S9Q1G3_BRACR</name>
<protein>
    <submittedName>
        <fullName evidence="2">Uncharacterized protein</fullName>
    </submittedName>
</protein>
<keyword evidence="1" id="KW-0812">Transmembrane</keyword>
<proteinExistence type="predicted"/>
<evidence type="ECO:0000256" key="1">
    <source>
        <dbReference type="SAM" id="Phobius"/>
    </source>
</evidence>
<evidence type="ECO:0000313" key="2">
    <source>
        <dbReference type="EMBL" id="KAF3524526.1"/>
    </source>
</evidence>
<keyword evidence="1" id="KW-1133">Transmembrane helix</keyword>
<feature type="transmembrane region" description="Helical" evidence="1">
    <location>
        <begin position="12"/>
        <end position="39"/>
    </location>
</feature>
<comment type="caution">
    <text evidence="2">The sequence shown here is derived from an EMBL/GenBank/DDBJ whole genome shotgun (WGS) entry which is preliminary data.</text>
</comment>
<keyword evidence="1" id="KW-0472">Membrane</keyword>
<sequence length="168" mass="19536">MNLVMLSLYPEILIVYLVEWTGVFVLFQWIVHACVSFWWQYPFLDLSSPYVPLWYATQTQRPIPYIGYEHQKYAAVGLMHTGHSSSTVQVRLLRFWESRTVHHGGERMEVDMLLLDSQAVDNFMVYELMEPEMSGVNAIKIKSLEPMVSLMRANLGPLSMAFVSTKRR</sequence>
<dbReference type="Proteomes" id="UP000712600">
    <property type="component" value="Unassembled WGS sequence"/>
</dbReference>
<dbReference type="EMBL" id="QGKX02001347">
    <property type="protein sequence ID" value="KAF3524526.1"/>
    <property type="molecule type" value="Genomic_DNA"/>
</dbReference>
<reference evidence="2" key="1">
    <citation type="submission" date="2019-12" db="EMBL/GenBank/DDBJ databases">
        <title>Genome sequencing and annotation of Brassica cretica.</title>
        <authorList>
            <person name="Studholme D.J."/>
            <person name="Sarris P."/>
        </authorList>
    </citation>
    <scope>NUCLEOTIDE SEQUENCE</scope>
    <source>
        <strain evidence="2">PFS-109/04</strain>
        <tissue evidence="2">Leaf</tissue>
    </source>
</reference>
<dbReference type="AlphaFoldDB" id="A0A8S9Q1G3"/>